<comment type="subcellular location">
    <subcellularLocation>
        <location evidence="9">Cytoplasm</location>
    </subcellularLocation>
</comment>
<keyword evidence="9" id="KW-0963">Cytoplasm</keyword>
<dbReference type="FunFam" id="1.20.1260.10:FF:000001">
    <property type="entry name" value="Non-heme ferritin"/>
    <property type="match status" value="1"/>
</dbReference>
<evidence type="ECO:0000256" key="3">
    <source>
        <dbReference type="ARBA" id="ARBA00022434"/>
    </source>
</evidence>
<dbReference type="Pfam" id="PF00210">
    <property type="entry name" value="Ferritin"/>
    <property type="match status" value="1"/>
</dbReference>
<gene>
    <name evidence="11" type="ORF">WN59_12205</name>
</gene>
<dbReference type="PATRIC" id="fig|1432562.3.peg.2440"/>
<proteinExistence type="inferred from homology"/>
<dbReference type="InterPro" id="IPR009040">
    <property type="entry name" value="Ferritin-like_diiron"/>
</dbReference>
<dbReference type="GO" id="GO:0004322">
    <property type="term" value="F:ferroxidase activity"/>
    <property type="evidence" value="ECO:0007669"/>
    <property type="project" value="TreeGrafter"/>
</dbReference>
<evidence type="ECO:0000313" key="12">
    <source>
        <dbReference type="Proteomes" id="UP000034287"/>
    </source>
</evidence>
<evidence type="ECO:0000313" key="11">
    <source>
        <dbReference type="EMBL" id="KKK33500.1"/>
    </source>
</evidence>
<sequence length="166" mass="19481">MLSEKLKEALNNQMNNEFAAAHEYMAMAAYCESRSYDGFANFYIQQAKEERFHGTKLYDYLNDRGVHAIFKEIPAPATDYNSILDTFKAGLAQEKEVTKSFYNISDIATDEKEYATLSFIRWFLDEQVEEEATFERHIDYIERIKDDANALFIYERELGKRDFNEA</sequence>
<comment type="similarity">
    <text evidence="2 9">Belongs to the ferritin family. Prokaryotic subfamily.</text>
</comment>
<dbReference type="Gene3D" id="1.20.1260.10">
    <property type="match status" value="1"/>
</dbReference>
<feature type="binding site" evidence="8">
    <location>
        <position position="17"/>
    </location>
    <ligand>
        <name>Fe cation</name>
        <dbReference type="ChEBI" id="CHEBI:24875"/>
        <label>1</label>
    </ligand>
</feature>
<dbReference type="SUPFAM" id="SSF47240">
    <property type="entry name" value="Ferritin-like"/>
    <property type="match status" value="1"/>
</dbReference>
<dbReference type="EC" id="1.16.3.2" evidence="9"/>
<feature type="binding site" evidence="8">
    <location>
        <position position="53"/>
    </location>
    <ligand>
        <name>Fe cation</name>
        <dbReference type="ChEBI" id="CHEBI:24875"/>
        <label>1</label>
    </ligand>
</feature>
<evidence type="ECO:0000256" key="2">
    <source>
        <dbReference type="ARBA" id="ARBA00006950"/>
    </source>
</evidence>
<dbReference type="GO" id="GO:0005829">
    <property type="term" value="C:cytosol"/>
    <property type="evidence" value="ECO:0007669"/>
    <property type="project" value="TreeGrafter"/>
</dbReference>
<dbReference type="InterPro" id="IPR012347">
    <property type="entry name" value="Ferritin-like"/>
</dbReference>
<evidence type="ECO:0000256" key="9">
    <source>
        <dbReference type="RuleBase" id="RU361145"/>
    </source>
</evidence>
<keyword evidence="6 8" id="KW-0408">Iron</keyword>
<dbReference type="GO" id="GO:0006879">
    <property type="term" value="P:intracellular iron ion homeostasis"/>
    <property type="evidence" value="ECO:0007669"/>
    <property type="project" value="UniProtKB-KW"/>
</dbReference>
<feature type="binding site" evidence="8">
    <location>
        <position position="94"/>
    </location>
    <ligand>
        <name>Fe cation</name>
        <dbReference type="ChEBI" id="CHEBI:24875"/>
        <label>1</label>
    </ligand>
</feature>
<dbReference type="Proteomes" id="UP000034287">
    <property type="component" value="Unassembled WGS sequence"/>
</dbReference>
<keyword evidence="4 8" id="KW-0479">Metal-binding</keyword>
<evidence type="ECO:0000256" key="7">
    <source>
        <dbReference type="ARBA" id="ARBA00048035"/>
    </source>
</evidence>
<evidence type="ECO:0000259" key="10">
    <source>
        <dbReference type="PROSITE" id="PS50905"/>
    </source>
</evidence>
<feature type="binding site" evidence="8">
    <location>
        <position position="50"/>
    </location>
    <ligand>
        <name>Fe cation</name>
        <dbReference type="ChEBI" id="CHEBI:24875"/>
        <label>1</label>
    </ligand>
</feature>
<dbReference type="InterPro" id="IPR041719">
    <property type="entry name" value="Ferritin_prok"/>
</dbReference>
<dbReference type="PANTHER" id="PTHR11431">
    <property type="entry name" value="FERRITIN"/>
    <property type="match status" value="1"/>
</dbReference>
<dbReference type="InterPro" id="IPR001519">
    <property type="entry name" value="Ferritin"/>
</dbReference>
<dbReference type="STRING" id="1432562.WN59_12205"/>
<dbReference type="GO" id="GO:0008198">
    <property type="term" value="F:ferrous iron binding"/>
    <property type="evidence" value="ECO:0007669"/>
    <property type="project" value="TreeGrafter"/>
</dbReference>
<feature type="binding site" evidence="8">
    <location>
        <position position="127"/>
    </location>
    <ligand>
        <name>Fe cation</name>
        <dbReference type="ChEBI" id="CHEBI:24875"/>
        <label>1</label>
    </ligand>
</feature>
<dbReference type="CDD" id="cd01055">
    <property type="entry name" value="Nonheme_Ferritin"/>
    <property type="match status" value="1"/>
</dbReference>
<evidence type="ECO:0000256" key="5">
    <source>
        <dbReference type="ARBA" id="ARBA00023002"/>
    </source>
</evidence>
<evidence type="ECO:0000256" key="8">
    <source>
        <dbReference type="PIRSR" id="PIRSR601519-1"/>
    </source>
</evidence>
<feature type="domain" description="Ferritin-like diiron" evidence="10">
    <location>
        <begin position="1"/>
        <end position="145"/>
    </location>
</feature>
<keyword evidence="5" id="KW-0560">Oxidoreductase</keyword>
<organism evidence="11 12">
    <name type="scientific">Salinicoccus sediminis</name>
    <dbReference type="NCBI Taxonomy" id="1432562"/>
    <lineage>
        <taxon>Bacteria</taxon>
        <taxon>Bacillati</taxon>
        <taxon>Bacillota</taxon>
        <taxon>Bacilli</taxon>
        <taxon>Bacillales</taxon>
        <taxon>Staphylococcaceae</taxon>
        <taxon>Salinicoccus</taxon>
    </lineage>
</organism>
<dbReference type="GO" id="GO:0042802">
    <property type="term" value="F:identical protein binding"/>
    <property type="evidence" value="ECO:0007669"/>
    <property type="project" value="UniProtKB-ARBA"/>
</dbReference>
<dbReference type="GO" id="GO:0006826">
    <property type="term" value="P:iron ion transport"/>
    <property type="evidence" value="ECO:0007669"/>
    <property type="project" value="InterPro"/>
</dbReference>
<dbReference type="AlphaFoldDB" id="A0A0M2SLN0"/>
<reference evidence="11 12" key="1">
    <citation type="submission" date="2015-04" db="EMBL/GenBank/DDBJ databases">
        <title>Taxonomic description and genome sequence of Salinicoccus sediminis sp. nov., a novel hyper halotolerant bacterium isolated from marine sediment.</title>
        <authorList>
            <person name="Mathan Kumar R."/>
            <person name="Kaur G."/>
            <person name="Kumar N."/>
            <person name="Kumar A."/>
            <person name="Singh N.K."/>
            <person name="Kaur N."/>
            <person name="Mayilraj S."/>
        </authorList>
    </citation>
    <scope>NUCLEOTIDE SEQUENCE [LARGE SCALE GENOMIC DNA]</scope>
    <source>
        <strain evidence="11 12">SV-16</strain>
    </source>
</reference>
<keyword evidence="3 9" id="KW-0409">Iron storage</keyword>
<evidence type="ECO:0000256" key="4">
    <source>
        <dbReference type="ARBA" id="ARBA00022723"/>
    </source>
</evidence>
<keyword evidence="12" id="KW-1185">Reference proteome</keyword>
<dbReference type="RefSeq" id="WP_017547575.1">
    <property type="nucleotide sequence ID" value="NZ_LAYZ01000025.1"/>
</dbReference>
<evidence type="ECO:0000256" key="6">
    <source>
        <dbReference type="ARBA" id="ARBA00023004"/>
    </source>
</evidence>
<dbReference type="PANTHER" id="PTHR11431:SF127">
    <property type="entry name" value="BACTERIAL NON-HEME FERRITIN"/>
    <property type="match status" value="1"/>
</dbReference>
<comment type="catalytic activity">
    <reaction evidence="7 9">
        <text>4 Fe(2+) + O2 + 6 H2O = 4 iron(III) oxide-hydroxide + 12 H(+)</text>
        <dbReference type="Rhea" id="RHEA:11972"/>
        <dbReference type="ChEBI" id="CHEBI:15377"/>
        <dbReference type="ChEBI" id="CHEBI:15378"/>
        <dbReference type="ChEBI" id="CHEBI:15379"/>
        <dbReference type="ChEBI" id="CHEBI:29033"/>
        <dbReference type="ChEBI" id="CHEBI:78619"/>
        <dbReference type="EC" id="1.16.3.2"/>
    </reaction>
</comment>
<dbReference type="InterPro" id="IPR008331">
    <property type="entry name" value="Ferritin_DPS_dom"/>
</dbReference>
<comment type="function">
    <text evidence="1 9">Iron-storage protein.</text>
</comment>
<protein>
    <recommendedName>
        <fullName evidence="9">Ferritin</fullName>
        <ecNumber evidence="9">1.16.3.2</ecNumber>
    </recommendedName>
</protein>
<dbReference type="PROSITE" id="PS50905">
    <property type="entry name" value="FERRITIN_LIKE"/>
    <property type="match status" value="1"/>
</dbReference>
<dbReference type="EMBL" id="LAYZ01000025">
    <property type="protein sequence ID" value="KKK33500.1"/>
    <property type="molecule type" value="Genomic_DNA"/>
</dbReference>
<evidence type="ECO:0000256" key="1">
    <source>
        <dbReference type="ARBA" id="ARBA00002485"/>
    </source>
</evidence>
<dbReference type="GO" id="GO:0008199">
    <property type="term" value="F:ferric iron binding"/>
    <property type="evidence" value="ECO:0007669"/>
    <property type="project" value="InterPro"/>
</dbReference>
<dbReference type="OrthoDB" id="9801481at2"/>
<accession>A0A0M2SLN0</accession>
<name>A0A0M2SLN0_9STAP</name>
<dbReference type="InterPro" id="IPR009078">
    <property type="entry name" value="Ferritin-like_SF"/>
</dbReference>
<comment type="caution">
    <text evidence="11">The sequence shown here is derived from an EMBL/GenBank/DDBJ whole genome shotgun (WGS) entry which is preliminary data.</text>
</comment>